<proteinExistence type="inferred from homology"/>
<comment type="function">
    <text evidence="6">Part of the phosphoribosylformylglycinamidine synthase complex involved in the purines biosynthetic pathway. Catalyzes the ATP-dependent conversion of formylglycinamide ribonucleotide (FGAR) and glutamine to yield formylglycinamidine ribonucleotide (FGAM) and glutamate. The FGAM synthase complex is composed of three subunits. PurQ produces an ammonia molecule by converting glutamine to glutamate. PurL transfers the ammonia molecule to FGAR to form FGAM in an ATP-dependent manner. PurS interacts with PurQ and PurL and is thought to assist in the transfer of the ammonia molecule from PurQ to PurL.</text>
</comment>
<dbReference type="Proteomes" id="UP000244093">
    <property type="component" value="Unassembled WGS sequence"/>
</dbReference>
<comment type="pathway">
    <text evidence="6">Purine metabolism; IMP biosynthesis via de novo pathway; 5-amino-1-(5-phospho-D-ribosyl)imidazole from N(2)-formyl-N(1)-(5-phospho-D-ribosyl)glycinamide: step 1/2.</text>
</comment>
<protein>
    <recommendedName>
        <fullName evidence="6">Phosphoribosylformylglycinamidine synthase subunit PurS</fullName>
        <shortName evidence="6">FGAM synthase</shortName>
        <ecNumber evidence="6">6.3.5.3</ecNumber>
    </recommendedName>
    <alternativeName>
        <fullName evidence="6">Formylglycinamide ribonucleotide amidotransferase subunit III</fullName>
        <shortName evidence="6">FGAR amidotransferase III</shortName>
        <shortName evidence="6">FGAR-AT III</shortName>
    </alternativeName>
    <alternativeName>
        <fullName evidence="6">Phosphoribosylformylglycinamidine synthase subunit III</fullName>
    </alternativeName>
</protein>
<sequence>MLCQVEVVITFKKEIKDPEGDTIHKHLLLRRGYDSVKNVRAGKYLIFNVDVTNCSEALELIKTACEKLRLYNPTIHDVEVRIRG</sequence>
<dbReference type="PANTHER" id="PTHR34696:SF1">
    <property type="entry name" value="PHOSPHORIBOSYLFORMYLGLYCINAMIDINE SYNTHASE SUBUNIT PURS"/>
    <property type="match status" value="1"/>
</dbReference>
<dbReference type="EMBL" id="NBVN01000001">
    <property type="protein sequence ID" value="PUA34044.1"/>
    <property type="molecule type" value="Genomic_DNA"/>
</dbReference>
<evidence type="ECO:0000256" key="2">
    <source>
        <dbReference type="ARBA" id="ARBA00022598"/>
    </source>
</evidence>
<dbReference type="NCBIfam" id="TIGR00302">
    <property type="entry name" value="phosphoribosylformylglycinamidine synthase subunit PurS"/>
    <property type="match status" value="1"/>
</dbReference>
<keyword evidence="4 6" id="KW-0658">Purine biosynthesis</keyword>
<keyword evidence="1 6" id="KW-0963">Cytoplasm</keyword>
<dbReference type="Gene3D" id="3.30.1280.10">
    <property type="entry name" value="Phosphoribosylformylglycinamidine synthase subunit PurS"/>
    <property type="match status" value="1"/>
</dbReference>
<comment type="similarity">
    <text evidence="6">Belongs to the PurS family.</text>
</comment>
<evidence type="ECO:0000313" key="8">
    <source>
        <dbReference type="Proteomes" id="UP000244093"/>
    </source>
</evidence>
<comment type="subunit">
    <text evidence="6">Part of the FGAM synthase complex composed of 1 PurL, 1 PurQ and 2 PurS subunits.</text>
</comment>
<dbReference type="Pfam" id="PF02700">
    <property type="entry name" value="PurS"/>
    <property type="match status" value="1"/>
</dbReference>
<dbReference type="PANTHER" id="PTHR34696">
    <property type="entry name" value="PHOSPHORIBOSYLFORMYLGLYCINAMIDINE SYNTHASE SUBUNIT PURS"/>
    <property type="match status" value="1"/>
</dbReference>
<evidence type="ECO:0000256" key="3">
    <source>
        <dbReference type="ARBA" id="ARBA00022741"/>
    </source>
</evidence>
<dbReference type="InterPro" id="IPR036604">
    <property type="entry name" value="PurS-like_sf"/>
</dbReference>
<evidence type="ECO:0000256" key="1">
    <source>
        <dbReference type="ARBA" id="ARBA00022490"/>
    </source>
</evidence>
<dbReference type="GO" id="GO:0004642">
    <property type="term" value="F:phosphoribosylformylglycinamidine synthase activity"/>
    <property type="evidence" value="ECO:0007669"/>
    <property type="project" value="UniProtKB-UniRule"/>
</dbReference>
<name>A0A2R7Y941_9CREN</name>
<reference evidence="7 8" key="1">
    <citation type="journal article" date="2018" name="Syst. Appl. Microbiol.">
        <title>A new symbiotic nanoarchaeote (Candidatus Nanoclepta minutus) and its host (Zestosphaera tikiterensis gen. nov., sp. nov.) from a New Zealand hot spring.</title>
        <authorList>
            <person name="St John E."/>
            <person name="Liu Y."/>
            <person name="Podar M."/>
            <person name="Stott M.B."/>
            <person name="Meneghin J."/>
            <person name="Chen Z."/>
            <person name="Lagutin K."/>
            <person name="Mitchell K."/>
            <person name="Reysenbach A.L."/>
        </authorList>
    </citation>
    <scope>NUCLEOTIDE SEQUENCE [LARGE SCALE GENOMIC DNA]</scope>
    <source>
        <strain evidence="7">NZ3</strain>
    </source>
</reference>
<gene>
    <name evidence="6" type="primary">purS</name>
    <name evidence="7" type="ORF">B7O98_01125</name>
</gene>
<comment type="catalytic activity">
    <reaction evidence="6">
        <text>N(2)-formyl-N(1)-(5-phospho-beta-D-ribosyl)glycinamide + L-glutamine + ATP + H2O = 2-formamido-N(1)-(5-O-phospho-beta-D-ribosyl)acetamidine + L-glutamate + ADP + phosphate + H(+)</text>
        <dbReference type="Rhea" id="RHEA:17129"/>
        <dbReference type="ChEBI" id="CHEBI:15377"/>
        <dbReference type="ChEBI" id="CHEBI:15378"/>
        <dbReference type="ChEBI" id="CHEBI:29985"/>
        <dbReference type="ChEBI" id="CHEBI:30616"/>
        <dbReference type="ChEBI" id="CHEBI:43474"/>
        <dbReference type="ChEBI" id="CHEBI:58359"/>
        <dbReference type="ChEBI" id="CHEBI:147286"/>
        <dbReference type="ChEBI" id="CHEBI:147287"/>
        <dbReference type="ChEBI" id="CHEBI:456216"/>
        <dbReference type="EC" id="6.3.5.3"/>
    </reaction>
</comment>
<evidence type="ECO:0000313" key="7">
    <source>
        <dbReference type="EMBL" id="PUA34044.1"/>
    </source>
</evidence>
<keyword evidence="2 6" id="KW-0436">Ligase</keyword>
<dbReference type="InterPro" id="IPR003850">
    <property type="entry name" value="PurS"/>
</dbReference>
<dbReference type="GO" id="GO:0005737">
    <property type="term" value="C:cytoplasm"/>
    <property type="evidence" value="ECO:0007669"/>
    <property type="project" value="UniProtKB-SubCell"/>
</dbReference>
<dbReference type="HAMAP" id="MF_01926">
    <property type="entry name" value="PurS"/>
    <property type="match status" value="1"/>
</dbReference>
<dbReference type="EC" id="6.3.5.3" evidence="6"/>
<dbReference type="GO" id="GO:0006189">
    <property type="term" value="P:'de novo' IMP biosynthetic process"/>
    <property type="evidence" value="ECO:0007669"/>
    <property type="project" value="UniProtKB-UniRule"/>
</dbReference>
<dbReference type="SUPFAM" id="SSF82697">
    <property type="entry name" value="PurS-like"/>
    <property type="match status" value="1"/>
</dbReference>
<keyword evidence="5 6" id="KW-0067">ATP-binding</keyword>
<dbReference type="GO" id="GO:0005524">
    <property type="term" value="F:ATP binding"/>
    <property type="evidence" value="ECO:0007669"/>
    <property type="project" value="UniProtKB-UniRule"/>
</dbReference>
<comment type="caution">
    <text evidence="7">The sequence shown here is derived from an EMBL/GenBank/DDBJ whole genome shotgun (WGS) entry which is preliminary data.</text>
</comment>
<evidence type="ECO:0000256" key="5">
    <source>
        <dbReference type="ARBA" id="ARBA00022840"/>
    </source>
</evidence>
<organism evidence="7 8">
    <name type="scientific">Zestosphaera tikiterensis</name>
    <dbReference type="NCBI Taxonomy" id="1973259"/>
    <lineage>
        <taxon>Archaea</taxon>
        <taxon>Thermoproteota</taxon>
        <taxon>Thermoprotei</taxon>
        <taxon>Desulfurococcales</taxon>
        <taxon>Desulfurococcaceae</taxon>
        <taxon>Zestosphaera</taxon>
    </lineage>
</organism>
<accession>A0A2R7Y941</accession>
<evidence type="ECO:0000256" key="6">
    <source>
        <dbReference type="HAMAP-Rule" id="MF_01926"/>
    </source>
</evidence>
<evidence type="ECO:0000256" key="4">
    <source>
        <dbReference type="ARBA" id="ARBA00022755"/>
    </source>
</evidence>
<dbReference type="UniPathway" id="UPA00074">
    <property type="reaction ID" value="UER00128"/>
</dbReference>
<dbReference type="AlphaFoldDB" id="A0A2R7Y941"/>
<keyword evidence="3 6" id="KW-0547">Nucleotide-binding</keyword>
<comment type="subcellular location">
    <subcellularLocation>
        <location evidence="6">Cytoplasm</location>
    </subcellularLocation>
</comment>